<keyword evidence="2" id="KW-1185">Reference proteome</keyword>
<evidence type="ECO:0000313" key="1">
    <source>
        <dbReference type="EMBL" id="OXA88174.1"/>
    </source>
</evidence>
<comment type="caution">
    <text evidence="1">The sequence shown here is derived from an EMBL/GenBank/DDBJ whole genome shotgun (WGS) entry which is preliminary data.</text>
</comment>
<dbReference type="Pfam" id="PF18742">
    <property type="entry name" value="DpnII-MboI"/>
    <property type="match status" value="1"/>
</dbReference>
<name>A0ABX4C6K8_9FLAO</name>
<sequence>MDSLNHFREQQIQKILNEMSSNYYEIENRNEIYSFQSDQEKPDLDYEMYTESLEDHFTDNAKTVYLLICSYIEGKGELEYLKHFKNIISPKLETKAETLSSAYDSYNQEHYCVILSEIWNFLRTYEFFGQKNDEYLLKRTGITYLENILENTAVIVKDLDKVPKSETEVYNAVKVVCKGVFPNANYPTSPFLSIAQEYKPDILLPSLNTAIEYKYARTEEKLKATIDQILVDVAGYSNHTTYKLFYAVFYVTSDFWGRKKFNEIWKEKGFPKNWIGIYVVGN</sequence>
<protein>
    <submittedName>
        <fullName evidence="1">Uncharacterized protein</fullName>
    </submittedName>
</protein>
<dbReference type="RefSeq" id="WP_052480057.1">
    <property type="nucleotide sequence ID" value="NZ_JPRK01000003.1"/>
</dbReference>
<gene>
    <name evidence="1" type="ORF">B0A73_10415</name>
</gene>
<proteinExistence type="predicted"/>
<evidence type="ECO:0000313" key="2">
    <source>
        <dbReference type="Proteomes" id="UP000198302"/>
    </source>
</evidence>
<accession>A0ABX4C6K8</accession>
<dbReference type="EMBL" id="MUGX01000011">
    <property type="protein sequence ID" value="OXA88174.1"/>
    <property type="molecule type" value="Genomic_DNA"/>
</dbReference>
<organism evidence="1 2">
    <name type="scientific">Flavobacterium hibernum</name>
    <dbReference type="NCBI Taxonomy" id="37752"/>
    <lineage>
        <taxon>Bacteria</taxon>
        <taxon>Pseudomonadati</taxon>
        <taxon>Bacteroidota</taxon>
        <taxon>Flavobacteriia</taxon>
        <taxon>Flavobacteriales</taxon>
        <taxon>Flavobacteriaceae</taxon>
        <taxon>Flavobacterium</taxon>
    </lineage>
</organism>
<reference evidence="1 2" key="1">
    <citation type="submission" date="2016-11" db="EMBL/GenBank/DDBJ databases">
        <title>Whole genomes of Flavobacteriaceae.</title>
        <authorList>
            <person name="Stine C."/>
            <person name="Li C."/>
            <person name="Tadesse D."/>
        </authorList>
    </citation>
    <scope>NUCLEOTIDE SEQUENCE [LARGE SCALE GENOMIC DNA]</scope>
    <source>
        <strain evidence="1 2">ATCC 51468</strain>
    </source>
</reference>
<dbReference type="Proteomes" id="UP000198302">
    <property type="component" value="Unassembled WGS sequence"/>
</dbReference>